<dbReference type="WBParaSite" id="PSU_v2.g8037.t1">
    <property type="protein sequence ID" value="PSU_v2.g8037.t1"/>
    <property type="gene ID" value="PSU_v2.g8037"/>
</dbReference>
<proteinExistence type="predicted"/>
<accession>A0A914Z5S3</accession>
<protein>
    <submittedName>
        <fullName evidence="2">Uncharacterized protein</fullName>
    </submittedName>
</protein>
<sequence>MQELIALLQQKGEDIMKDFDINSLPPELREILGMLPRFNAGQKAQFLYFIIKDGKVYIGLSVDYYRRLTEHPHGNECGELFQDDGEVQMKVAPIGLMNLLAGMDIETCCIYLKSIDVLEDKNQLVNRGQGIFASQDTVLKNIIEHEDNPQRPIIITAMNQLFNEVMTNGITIELTGKRPISLTMADLKTAQNRNVLQLQNYSTTVSLSQASQFSQQSQSSLLSQRLLESLPELNQLLNELCLVHETDVPQREGKLYLMCKKGTKVIERFGVTWDVKQRRKEHITRATFGGEYDMYVSPIGPQNLLVVMDLEAANIRLSKQNAIKCSKYNANKTNDVGRIHSLFIEAIVVNPLHERRPWLVIALNQLNKLTLDHGDAV</sequence>
<dbReference type="AlphaFoldDB" id="A0A914Z5S3"/>
<evidence type="ECO:0000313" key="1">
    <source>
        <dbReference type="Proteomes" id="UP000887577"/>
    </source>
</evidence>
<dbReference type="Proteomes" id="UP000887577">
    <property type="component" value="Unplaced"/>
</dbReference>
<name>A0A914Z5S3_9BILA</name>
<keyword evidence="1" id="KW-1185">Reference proteome</keyword>
<evidence type="ECO:0000313" key="2">
    <source>
        <dbReference type="WBParaSite" id="PSU_v2.g8037.t1"/>
    </source>
</evidence>
<reference evidence="2" key="1">
    <citation type="submission" date="2022-11" db="UniProtKB">
        <authorList>
            <consortium name="WormBaseParasite"/>
        </authorList>
    </citation>
    <scope>IDENTIFICATION</scope>
</reference>
<organism evidence="1 2">
    <name type="scientific">Panagrolaimus superbus</name>
    <dbReference type="NCBI Taxonomy" id="310955"/>
    <lineage>
        <taxon>Eukaryota</taxon>
        <taxon>Metazoa</taxon>
        <taxon>Ecdysozoa</taxon>
        <taxon>Nematoda</taxon>
        <taxon>Chromadorea</taxon>
        <taxon>Rhabditida</taxon>
        <taxon>Tylenchina</taxon>
        <taxon>Panagrolaimomorpha</taxon>
        <taxon>Panagrolaimoidea</taxon>
        <taxon>Panagrolaimidae</taxon>
        <taxon>Panagrolaimus</taxon>
    </lineage>
</organism>